<dbReference type="AlphaFoldDB" id="A0A1X2EWQ7"/>
<dbReference type="EMBL" id="LQQA01000032">
    <property type="protein sequence ID" value="ORX10488.1"/>
    <property type="molecule type" value="Genomic_DNA"/>
</dbReference>
<dbReference type="GO" id="GO:0045892">
    <property type="term" value="P:negative regulation of DNA-templated transcription"/>
    <property type="evidence" value="ECO:0007669"/>
    <property type="project" value="TreeGrafter"/>
</dbReference>
<dbReference type="Pfam" id="PF01614">
    <property type="entry name" value="IclR_C"/>
    <property type="match status" value="1"/>
</dbReference>
<dbReference type="InterPro" id="IPR029016">
    <property type="entry name" value="GAF-like_dom_sf"/>
</dbReference>
<organism evidence="2 3">
    <name type="scientific">Mycolicibacterium wolinskyi</name>
    <dbReference type="NCBI Taxonomy" id="59750"/>
    <lineage>
        <taxon>Bacteria</taxon>
        <taxon>Bacillati</taxon>
        <taxon>Actinomycetota</taxon>
        <taxon>Actinomycetes</taxon>
        <taxon>Mycobacteriales</taxon>
        <taxon>Mycobacteriaceae</taxon>
        <taxon>Mycolicibacterium</taxon>
    </lineage>
</organism>
<evidence type="ECO:0000259" key="1">
    <source>
        <dbReference type="PROSITE" id="PS51078"/>
    </source>
</evidence>
<dbReference type="PROSITE" id="PS51078">
    <property type="entry name" value="ICLR_ED"/>
    <property type="match status" value="1"/>
</dbReference>
<dbReference type="Gene3D" id="3.30.450.40">
    <property type="match status" value="1"/>
</dbReference>
<reference evidence="2 3" key="1">
    <citation type="submission" date="2016-01" db="EMBL/GenBank/DDBJ databases">
        <title>The new phylogeny of the genus Mycobacterium.</title>
        <authorList>
            <person name="Tarcisio F."/>
            <person name="Conor M."/>
            <person name="Antonella G."/>
            <person name="Elisabetta G."/>
            <person name="Giulia F.S."/>
            <person name="Sara T."/>
            <person name="Anna F."/>
            <person name="Clotilde B."/>
            <person name="Roberto B."/>
            <person name="Veronica D.S."/>
            <person name="Fabio R."/>
            <person name="Monica P."/>
            <person name="Olivier J."/>
            <person name="Enrico T."/>
            <person name="Nicola S."/>
        </authorList>
    </citation>
    <scope>NUCLEOTIDE SEQUENCE [LARGE SCALE GENOMIC DNA]</scope>
    <source>
        <strain evidence="2 3">ATCC 700010</strain>
    </source>
</reference>
<sequence length="199" mass="20860">MSTLLLERAVTRDEQGTVRLGVRIAEIARGFVGGTRLIEEFRPACARISELDGAAVVLAVLVGGDIAHVAVREGDRPLPLTLTPGMRLPAWSTATGIALLTDLPDVVVDRLYQNEPAASPSGLIFDADRLLLARKACRTRGWASNEGVEEMTLAGTAAVVVVDGRPLAAVGVVRAQGSARHATDAAAIGRLAHELASRA</sequence>
<feature type="domain" description="IclR-ED" evidence="1">
    <location>
        <begin position="23"/>
        <end position="199"/>
    </location>
</feature>
<dbReference type="SUPFAM" id="SSF55781">
    <property type="entry name" value="GAF domain-like"/>
    <property type="match status" value="1"/>
</dbReference>
<comment type="caution">
    <text evidence="2">The sequence shown here is derived from an EMBL/GenBank/DDBJ whole genome shotgun (WGS) entry which is preliminary data.</text>
</comment>
<dbReference type="PANTHER" id="PTHR30136:SF24">
    <property type="entry name" value="HTH-TYPE TRANSCRIPTIONAL REPRESSOR ALLR"/>
    <property type="match status" value="1"/>
</dbReference>
<name>A0A1X2EWQ7_9MYCO</name>
<dbReference type="GO" id="GO:0003677">
    <property type="term" value="F:DNA binding"/>
    <property type="evidence" value="ECO:0007669"/>
    <property type="project" value="TreeGrafter"/>
</dbReference>
<dbReference type="PANTHER" id="PTHR30136">
    <property type="entry name" value="HELIX-TURN-HELIX TRANSCRIPTIONAL REGULATOR, ICLR FAMILY"/>
    <property type="match status" value="1"/>
</dbReference>
<proteinExistence type="predicted"/>
<dbReference type="InterPro" id="IPR014757">
    <property type="entry name" value="Tscrpt_reg_IclR_C"/>
</dbReference>
<protein>
    <recommendedName>
        <fullName evidence="1">IclR-ED domain-containing protein</fullName>
    </recommendedName>
</protein>
<dbReference type="InterPro" id="IPR050707">
    <property type="entry name" value="HTH_MetabolicPath_Reg"/>
</dbReference>
<accession>A0A1X2EWQ7</accession>
<dbReference type="GO" id="GO:0003700">
    <property type="term" value="F:DNA-binding transcription factor activity"/>
    <property type="evidence" value="ECO:0007669"/>
    <property type="project" value="TreeGrafter"/>
</dbReference>
<evidence type="ECO:0000313" key="2">
    <source>
        <dbReference type="EMBL" id="ORX10488.1"/>
    </source>
</evidence>
<dbReference type="Proteomes" id="UP000193964">
    <property type="component" value="Unassembled WGS sequence"/>
</dbReference>
<gene>
    <name evidence="2" type="ORF">AWC31_04085</name>
</gene>
<evidence type="ECO:0000313" key="3">
    <source>
        <dbReference type="Proteomes" id="UP000193964"/>
    </source>
</evidence>